<organism evidence="2 3">
    <name type="scientific">Dendrothele bispora (strain CBS 962.96)</name>
    <dbReference type="NCBI Taxonomy" id="1314807"/>
    <lineage>
        <taxon>Eukaryota</taxon>
        <taxon>Fungi</taxon>
        <taxon>Dikarya</taxon>
        <taxon>Basidiomycota</taxon>
        <taxon>Agaricomycotina</taxon>
        <taxon>Agaricomycetes</taxon>
        <taxon>Agaricomycetidae</taxon>
        <taxon>Agaricales</taxon>
        <taxon>Agaricales incertae sedis</taxon>
        <taxon>Dendrothele</taxon>
    </lineage>
</organism>
<dbReference type="AlphaFoldDB" id="A0A4S8KJ97"/>
<keyword evidence="3" id="KW-1185">Reference proteome</keyword>
<reference evidence="2 3" key="1">
    <citation type="journal article" date="2019" name="Nat. Ecol. Evol.">
        <title>Megaphylogeny resolves global patterns of mushroom evolution.</title>
        <authorList>
            <person name="Varga T."/>
            <person name="Krizsan K."/>
            <person name="Foldi C."/>
            <person name="Dima B."/>
            <person name="Sanchez-Garcia M."/>
            <person name="Sanchez-Ramirez S."/>
            <person name="Szollosi G.J."/>
            <person name="Szarkandi J.G."/>
            <person name="Papp V."/>
            <person name="Albert L."/>
            <person name="Andreopoulos W."/>
            <person name="Angelini C."/>
            <person name="Antonin V."/>
            <person name="Barry K.W."/>
            <person name="Bougher N.L."/>
            <person name="Buchanan P."/>
            <person name="Buyck B."/>
            <person name="Bense V."/>
            <person name="Catcheside P."/>
            <person name="Chovatia M."/>
            <person name="Cooper J."/>
            <person name="Damon W."/>
            <person name="Desjardin D."/>
            <person name="Finy P."/>
            <person name="Geml J."/>
            <person name="Haridas S."/>
            <person name="Hughes K."/>
            <person name="Justo A."/>
            <person name="Karasinski D."/>
            <person name="Kautmanova I."/>
            <person name="Kiss B."/>
            <person name="Kocsube S."/>
            <person name="Kotiranta H."/>
            <person name="LaButti K.M."/>
            <person name="Lechner B.E."/>
            <person name="Liimatainen K."/>
            <person name="Lipzen A."/>
            <person name="Lukacs Z."/>
            <person name="Mihaltcheva S."/>
            <person name="Morgado L.N."/>
            <person name="Niskanen T."/>
            <person name="Noordeloos M.E."/>
            <person name="Ohm R.A."/>
            <person name="Ortiz-Santana B."/>
            <person name="Ovrebo C."/>
            <person name="Racz N."/>
            <person name="Riley R."/>
            <person name="Savchenko A."/>
            <person name="Shiryaev A."/>
            <person name="Soop K."/>
            <person name="Spirin V."/>
            <person name="Szebenyi C."/>
            <person name="Tomsovsky M."/>
            <person name="Tulloss R.E."/>
            <person name="Uehling J."/>
            <person name="Grigoriev I.V."/>
            <person name="Vagvolgyi C."/>
            <person name="Papp T."/>
            <person name="Martin F.M."/>
            <person name="Miettinen O."/>
            <person name="Hibbett D.S."/>
            <person name="Nagy L.G."/>
        </authorList>
    </citation>
    <scope>NUCLEOTIDE SEQUENCE [LARGE SCALE GENOMIC DNA]</scope>
    <source>
        <strain evidence="2 3">CBS 962.96</strain>
    </source>
</reference>
<accession>A0A4S8KJ97</accession>
<evidence type="ECO:0000313" key="2">
    <source>
        <dbReference type="EMBL" id="THU75517.1"/>
    </source>
</evidence>
<feature type="region of interest" description="Disordered" evidence="1">
    <location>
        <begin position="1"/>
        <end position="29"/>
    </location>
</feature>
<feature type="compositionally biased region" description="Basic residues" evidence="1">
    <location>
        <begin position="1"/>
        <end position="12"/>
    </location>
</feature>
<dbReference type="InterPro" id="IPR012337">
    <property type="entry name" value="RNaseH-like_sf"/>
</dbReference>
<dbReference type="SUPFAM" id="SSF53098">
    <property type="entry name" value="Ribonuclease H-like"/>
    <property type="match status" value="1"/>
</dbReference>
<protein>
    <submittedName>
        <fullName evidence="2">Uncharacterized protein</fullName>
    </submittedName>
</protein>
<evidence type="ECO:0000313" key="3">
    <source>
        <dbReference type="Proteomes" id="UP000297245"/>
    </source>
</evidence>
<name>A0A4S8KJ97_DENBC</name>
<dbReference type="OrthoDB" id="3051252at2759"/>
<dbReference type="EMBL" id="ML181985">
    <property type="protein sequence ID" value="THU75517.1"/>
    <property type="molecule type" value="Genomic_DNA"/>
</dbReference>
<proteinExistence type="predicted"/>
<dbReference type="Proteomes" id="UP000297245">
    <property type="component" value="Unassembled WGS sequence"/>
</dbReference>
<sequence length="411" mass="45977">MHSKTTALKRHISATISNNTESATSSPAKKLKQASLKVYNALDMPFGDSEAKAIQAQALRAQVSSKGPETLFEDPEIMPTAKVLGGRLLDDGVARIERKLDVVLKGQDLGMSTDQWKNIRKDSIAAVCVNIDYKSYTIELLEVTAMNKDGTAQCSKFEKMIDNLATRHTCRVLFFVTDSDGGSKKGRIELGKKRPYLILPSCWAHQFQLQLGDYFKVYDFGALVAEDATFLIGWLNNHGKVRKIFDNAQDEISKSRYGRSVILAYIVANITRWGTHVVAFIRLRDVKDPLQLAVLKSRGAIVAAQVGAAKSTEKQKLEAEAHRACDLIADGHHQHYSFWQGFEAVIGDLEPICLATNITQKDSVRPDQILLSIAGIFLHFSDHPEPELSGEMVKRIEKRWKNCDQPFFWQL</sequence>
<gene>
    <name evidence="2" type="ORF">K435DRAFT_880669</name>
</gene>
<feature type="compositionally biased region" description="Polar residues" evidence="1">
    <location>
        <begin position="14"/>
        <end position="27"/>
    </location>
</feature>
<evidence type="ECO:0000256" key="1">
    <source>
        <dbReference type="SAM" id="MobiDB-lite"/>
    </source>
</evidence>